<keyword evidence="1" id="KW-0472">Membrane</keyword>
<evidence type="ECO:0000313" key="6">
    <source>
        <dbReference type="Proteomes" id="UP000273978"/>
    </source>
</evidence>
<name>A0A315A035_9EURY</name>
<dbReference type="PANTHER" id="PTHR38138">
    <property type="entry name" value="VNG6441H"/>
    <property type="match status" value="1"/>
</dbReference>
<dbReference type="SUPFAM" id="SSF49299">
    <property type="entry name" value="PKD domain"/>
    <property type="match status" value="1"/>
</dbReference>
<dbReference type="EMBL" id="RJJF01000012">
    <property type="protein sequence ID" value="RNI10477.1"/>
    <property type="molecule type" value="Genomic_DNA"/>
</dbReference>
<dbReference type="Proteomes" id="UP000251060">
    <property type="component" value="Unassembled WGS sequence"/>
</dbReference>
<gene>
    <name evidence="3" type="ORF">B0H22_104104</name>
    <name evidence="4" type="ORF">EDD83_03705</name>
</gene>
<dbReference type="Pfam" id="PF07790">
    <property type="entry name" value="Pilin_N"/>
    <property type="match status" value="1"/>
</dbReference>
<evidence type="ECO:0000313" key="3">
    <source>
        <dbReference type="EMBL" id="PQV42847.1"/>
    </source>
</evidence>
<dbReference type="Proteomes" id="UP000273978">
    <property type="component" value="Unassembled WGS sequence"/>
</dbReference>
<sequence>MTKRLQDFAKKDDAVIEVFSEILLTGIIVLAIAAVAAFVLSSLDGPDNVRVDIDHWADKDTDTLYFRHSGGETVDVEDLELVVNVNGSYETLTSEQIRANYDSDEWALGDVIEVNTSTQFNYDITDDRVPTKLVHTASSLVIYDAYGSIGDSGVGGGSGPQNQPPVASFSYSPSLPPMGQSITFDASASSDSDGSITTYEWDWTNDGSYDATTSATATHSYSSPGSYDVKLRVTDDEGNTNSTMKTVNVAGFLRYNDDAIANDGPDNPSPDKAGGVNFSIQNLYGSTVTIDSIKINPANDDIVYLSDDIAPNDNKEYVEVYAESDIDGYSEFYSGIEIPTGGLEVAIGQDGDETNGVSPQVNSNNVMTFYVYEFYEPTGGFGKIKNINMQGEDVEITINYTVESDQKSKTFTITP</sequence>
<evidence type="ECO:0000256" key="1">
    <source>
        <dbReference type="SAM" id="Phobius"/>
    </source>
</evidence>
<reference evidence="3 5" key="1">
    <citation type="submission" date="2018-02" db="EMBL/GenBank/DDBJ databases">
        <title>Subsurface microbial communities from deep shales in Ohio and West Virginia, USA.</title>
        <authorList>
            <person name="Wrighton K."/>
        </authorList>
    </citation>
    <scope>NUCLEOTIDE SEQUENCE [LARGE SCALE GENOMIC DNA]</scope>
    <source>
        <strain evidence="3 5">DSM 10369</strain>
    </source>
</reference>
<dbReference type="InterPro" id="IPR013783">
    <property type="entry name" value="Ig-like_fold"/>
</dbReference>
<feature type="transmembrane region" description="Helical" evidence="1">
    <location>
        <begin position="21"/>
        <end position="40"/>
    </location>
</feature>
<evidence type="ECO:0000313" key="4">
    <source>
        <dbReference type="EMBL" id="RNI10477.1"/>
    </source>
</evidence>
<protein>
    <submittedName>
        <fullName evidence="3">PKD domain-containing protein</fullName>
    </submittedName>
    <submittedName>
        <fullName evidence="4">Type IV pilin</fullName>
    </submittedName>
</protein>
<comment type="caution">
    <text evidence="3">The sequence shown here is derived from an EMBL/GenBank/DDBJ whole genome shotgun (WGS) entry which is preliminary data.</text>
</comment>
<accession>A0A315A035</accession>
<evidence type="ECO:0000313" key="5">
    <source>
        <dbReference type="Proteomes" id="UP000251060"/>
    </source>
</evidence>
<dbReference type="RefSeq" id="WP_105460429.1">
    <property type="nucleotide sequence ID" value="NZ_PVBU01000004.1"/>
</dbReference>
<reference evidence="4 6" key="2">
    <citation type="submission" date="2018-10" db="EMBL/GenBank/DDBJ databases">
        <title>Cultivation of a novel Methanohalophilus strain from Kebrit Deep of the Red Sea and a genomic comparison of members of the genus Methanohalophilus.</title>
        <authorList>
            <person name="Guan Y."/>
            <person name="Ngugi D.K."/>
            <person name="Stingl U."/>
        </authorList>
    </citation>
    <scope>NUCLEOTIDE SEQUENCE [LARGE SCALE GENOMIC DNA]</scope>
    <source>
        <strain evidence="4 6">DSM 10369</strain>
    </source>
</reference>
<evidence type="ECO:0000259" key="2">
    <source>
        <dbReference type="PROSITE" id="PS50093"/>
    </source>
</evidence>
<dbReference type="PROSITE" id="PS50093">
    <property type="entry name" value="PKD"/>
    <property type="match status" value="1"/>
</dbReference>
<dbReference type="InterPro" id="IPR022409">
    <property type="entry name" value="PKD/Chitinase_dom"/>
</dbReference>
<dbReference type="AlphaFoldDB" id="A0A315A035"/>
<dbReference type="SMART" id="SM00089">
    <property type="entry name" value="PKD"/>
    <property type="match status" value="1"/>
</dbReference>
<dbReference type="InterPro" id="IPR012859">
    <property type="entry name" value="Pilin_N_archaeal"/>
</dbReference>
<dbReference type="Gene3D" id="2.60.40.10">
    <property type="entry name" value="Immunoglobulins"/>
    <property type="match status" value="1"/>
</dbReference>
<dbReference type="PANTHER" id="PTHR38138:SF1">
    <property type="entry name" value="ARCHAEAL TYPE IV PILIN N-TERMINAL DOMAIN-CONTAINING PROTEIN"/>
    <property type="match status" value="1"/>
</dbReference>
<dbReference type="InterPro" id="IPR035986">
    <property type="entry name" value="PKD_dom_sf"/>
</dbReference>
<dbReference type="InterPro" id="IPR000601">
    <property type="entry name" value="PKD_dom"/>
</dbReference>
<organism evidence="3 5">
    <name type="scientific">Methanohalophilus euhalobius</name>
    <dbReference type="NCBI Taxonomy" id="51203"/>
    <lineage>
        <taxon>Archaea</taxon>
        <taxon>Methanobacteriati</taxon>
        <taxon>Methanobacteriota</taxon>
        <taxon>Stenosarchaea group</taxon>
        <taxon>Methanomicrobia</taxon>
        <taxon>Methanosarcinales</taxon>
        <taxon>Methanosarcinaceae</taxon>
        <taxon>Methanohalophilus</taxon>
    </lineage>
</organism>
<feature type="domain" description="PKD" evidence="2">
    <location>
        <begin position="165"/>
        <end position="249"/>
    </location>
</feature>
<proteinExistence type="predicted"/>
<dbReference type="CDD" id="cd00146">
    <property type="entry name" value="PKD"/>
    <property type="match status" value="1"/>
</dbReference>
<keyword evidence="1" id="KW-0812">Transmembrane</keyword>
<dbReference type="Pfam" id="PF18911">
    <property type="entry name" value="PKD_4"/>
    <property type="match status" value="1"/>
</dbReference>
<keyword evidence="1" id="KW-1133">Transmembrane helix</keyword>
<dbReference type="EMBL" id="PVBU01000004">
    <property type="protein sequence ID" value="PQV42847.1"/>
    <property type="molecule type" value="Genomic_DNA"/>
</dbReference>